<dbReference type="Gene3D" id="2.60.40.10">
    <property type="entry name" value="Immunoglobulins"/>
    <property type="match status" value="1"/>
</dbReference>
<dbReference type="Gene3D" id="2.60.40.1180">
    <property type="entry name" value="Golgi alpha-mannosidase II"/>
    <property type="match status" value="1"/>
</dbReference>
<dbReference type="InterPro" id="IPR017853">
    <property type="entry name" value="GH"/>
</dbReference>
<sequence length="698" mass="79326">MKNSSTYKATDVIAGFECRPGIYTLNGASAMLHAVNFTIHSSNATGCSVVLFRRGNTEPFAIVPIPDSYRIGDTWSIMIYGLDIFEIEYCYRFSGEYAPEKGLLFDEKKNILDPYARAVTGQSVWGKKAPGDGSYHGRITTDKFDWGNFVSHNIPFSDLVIYELHVRGFTNSLTSGVAHPGTFDGVIEKIPYLKKLGVNAIELMPVFEFDELYEERQHDGNLLMNYWGYNTTCFFAPNTSYASKVEYNHEGDELKNLIRTCNENGILVFLDVVFNHTSEGNEDGSVFSFKGIDNSVYYMLAPNGKYVNFSGCGNTMNCNHPIVQQFIIDCLRYWVIEYRVDGFRFDLASILGRSEDGTPMENPPLLKTIAYDPILSGCKLIAEAWDAGGLYQVGSFPSWNRWAEWNGRFRDDLRCFLKGDNGMAWAAIQRITGSADLYPPERCHNASVNFLTCHDGFTMYDLYSYNTKHNEANGWNNTDGDNSVTSWNCGYEGETDDREVMGLRMRMIKNAFATLFFSRGAVMFYAGDEFCNTQFGNNNAYCQDNEVSWLDWSRLKKFREIHDFVRDMIAFRKKHEVIRHATNEGAFGFPDTSIHNTTAWNKNTNDHDHVIGVMFAGKDQKGNDDAVFIGINAYWEECSIELPALPEGYDWNIDFYTFVPYKKGTDFNALIYRNGNKYSLKPRSVIVASAIKKLGLYR</sequence>
<evidence type="ECO:0000259" key="3">
    <source>
        <dbReference type="SMART" id="SM00642"/>
    </source>
</evidence>
<dbReference type="AlphaFoldDB" id="A0A011VRB0"/>
<accession>A0A011VRB0</accession>
<dbReference type="InterPro" id="IPR004193">
    <property type="entry name" value="Glyco_hydro_13_N"/>
</dbReference>
<evidence type="ECO:0000313" key="4">
    <source>
        <dbReference type="EMBL" id="EXM37816.1"/>
    </source>
</evidence>
<dbReference type="CDD" id="cd11326">
    <property type="entry name" value="AmyAc_Glg_debranch"/>
    <property type="match status" value="1"/>
</dbReference>
<gene>
    <name evidence="4" type="ORF">RASY3_15950</name>
</gene>
<name>A0A011VRB0_RUMAL</name>
<keyword evidence="5" id="KW-1185">Reference proteome</keyword>
<dbReference type="Proteomes" id="UP000021369">
    <property type="component" value="Unassembled WGS sequence"/>
</dbReference>
<dbReference type="PANTHER" id="PTHR43002">
    <property type="entry name" value="GLYCOGEN DEBRANCHING ENZYME"/>
    <property type="match status" value="1"/>
</dbReference>
<dbReference type="SUPFAM" id="SSF51011">
    <property type="entry name" value="Glycosyl hydrolase domain"/>
    <property type="match status" value="1"/>
</dbReference>
<dbReference type="InterPro" id="IPR014756">
    <property type="entry name" value="Ig_E-set"/>
</dbReference>
<keyword evidence="2" id="KW-0136">Cellulose degradation</keyword>
<dbReference type="Pfam" id="PF02922">
    <property type="entry name" value="CBM_48"/>
    <property type="match status" value="1"/>
</dbReference>
<comment type="similarity">
    <text evidence="1">Belongs to the glycosyl hydrolase 13 family.</text>
</comment>
<feature type="domain" description="Glycosyl hydrolase family 13 catalytic" evidence="3">
    <location>
        <begin position="163"/>
        <end position="572"/>
    </location>
</feature>
<keyword evidence="2" id="KW-0624">Polysaccharide degradation</keyword>
<reference evidence="4 5" key="1">
    <citation type="submission" date="2013-06" db="EMBL/GenBank/DDBJ databases">
        <title>Rumen cellulosomics: divergent fiber-degrading strategies revealed by comparative genome-wide analysis of six Ruminococcal strains.</title>
        <authorList>
            <person name="Dassa B."/>
            <person name="Borovok I."/>
            <person name="Lamed R."/>
            <person name="Flint H."/>
            <person name="Yeoman C.J."/>
            <person name="White B."/>
            <person name="Bayer E.A."/>
        </authorList>
    </citation>
    <scope>NUCLEOTIDE SEQUENCE [LARGE SCALE GENOMIC DNA]</scope>
    <source>
        <strain evidence="4 5">SY3</strain>
    </source>
</reference>
<dbReference type="CDD" id="cd11234">
    <property type="entry name" value="E_set_GDE_N"/>
    <property type="match status" value="1"/>
</dbReference>
<organism evidence="4 5">
    <name type="scientific">Ruminococcus albus SY3</name>
    <dbReference type="NCBI Taxonomy" id="1341156"/>
    <lineage>
        <taxon>Bacteria</taxon>
        <taxon>Bacillati</taxon>
        <taxon>Bacillota</taxon>
        <taxon>Clostridia</taxon>
        <taxon>Eubacteriales</taxon>
        <taxon>Oscillospiraceae</taxon>
        <taxon>Ruminococcus</taxon>
    </lineage>
</organism>
<dbReference type="SUPFAM" id="SSF51445">
    <property type="entry name" value="(Trans)glycosidases"/>
    <property type="match status" value="1"/>
</dbReference>
<dbReference type="EMBL" id="JEOB01000004">
    <property type="protein sequence ID" value="EXM37816.1"/>
    <property type="molecule type" value="Genomic_DNA"/>
</dbReference>
<evidence type="ECO:0000256" key="2">
    <source>
        <dbReference type="ARBA" id="ARBA00023001"/>
    </source>
</evidence>
<dbReference type="OrthoDB" id="9761875at2"/>
<comment type="caution">
    <text evidence="4">The sequence shown here is derived from an EMBL/GenBank/DDBJ whole genome shotgun (WGS) entry which is preliminary data.</text>
</comment>
<dbReference type="Pfam" id="PF00128">
    <property type="entry name" value="Alpha-amylase"/>
    <property type="match status" value="1"/>
</dbReference>
<dbReference type="Gene3D" id="3.20.20.80">
    <property type="entry name" value="Glycosidases"/>
    <property type="match status" value="1"/>
</dbReference>
<dbReference type="InterPro" id="IPR013780">
    <property type="entry name" value="Glyco_hydro_b"/>
</dbReference>
<dbReference type="PATRIC" id="fig|1341156.4.peg.2789"/>
<dbReference type="SMART" id="SM00642">
    <property type="entry name" value="Aamy"/>
    <property type="match status" value="1"/>
</dbReference>
<evidence type="ECO:0000256" key="1">
    <source>
        <dbReference type="ARBA" id="ARBA00008061"/>
    </source>
</evidence>
<dbReference type="GO" id="GO:0004553">
    <property type="term" value="F:hydrolase activity, hydrolyzing O-glycosyl compounds"/>
    <property type="evidence" value="ECO:0007669"/>
    <property type="project" value="InterPro"/>
</dbReference>
<dbReference type="InterPro" id="IPR013783">
    <property type="entry name" value="Ig-like_fold"/>
</dbReference>
<dbReference type="RefSeq" id="WP_037289743.1">
    <property type="nucleotide sequence ID" value="NZ_JEOB01000004.1"/>
</dbReference>
<protein>
    <submittedName>
        <fullName evidence="4">Glycogen debranching protein</fullName>
    </submittedName>
</protein>
<dbReference type="GO" id="GO:0030245">
    <property type="term" value="P:cellulose catabolic process"/>
    <property type="evidence" value="ECO:0007669"/>
    <property type="project" value="UniProtKB-KW"/>
</dbReference>
<dbReference type="SUPFAM" id="SSF81296">
    <property type="entry name" value="E set domains"/>
    <property type="match status" value="1"/>
</dbReference>
<keyword evidence="2" id="KW-0119">Carbohydrate metabolism</keyword>
<dbReference type="InterPro" id="IPR006047">
    <property type="entry name" value="GH13_cat_dom"/>
</dbReference>
<evidence type="ECO:0000313" key="5">
    <source>
        <dbReference type="Proteomes" id="UP000021369"/>
    </source>
</evidence>
<proteinExistence type="inferred from homology"/>